<dbReference type="Pfam" id="PF00501">
    <property type="entry name" value="AMP-binding"/>
    <property type="match status" value="1"/>
</dbReference>
<dbReference type="GO" id="GO:0005524">
    <property type="term" value="F:ATP binding"/>
    <property type="evidence" value="ECO:0007669"/>
    <property type="project" value="UniProtKB-KW"/>
</dbReference>
<dbReference type="PANTHER" id="PTHR43201:SF5">
    <property type="entry name" value="MEDIUM-CHAIN ACYL-COA LIGASE ACSF2, MITOCHONDRIAL"/>
    <property type="match status" value="1"/>
</dbReference>
<dbReference type="InterPro" id="IPR045851">
    <property type="entry name" value="AMP-bd_C_sf"/>
</dbReference>
<dbReference type="GO" id="GO:0006631">
    <property type="term" value="P:fatty acid metabolic process"/>
    <property type="evidence" value="ECO:0007669"/>
    <property type="project" value="TreeGrafter"/>
</dbReference>
<protein>
    <submittedName>
        <fullName evidence="7">Long-chain-fatty-acid--CoA ligase</fullName>
    </submittedName>
</protein>
<dbReference type="InterPro" id="IPR000873">
    <property type="entry name" value="AMP-dep_synth/lig_dom"/>
</dbReference>
<evidence type="ECO:0000256" key="2">
    <source>
        <dbReference type="ARBA" id="ARBA00022598"/>
    </source>
</evidence>
<dbReference type="EMBL" id="JACEIO010000011">
    <property type="protein sequence ID" value="MBA4536811.1"/>
    <property type="molecule type" value="Genomic_DNA"/>
</dbReference>
<dbReference type="RefSeq" id="WP_163241363.1">
    <property type="nucleotide sequence ID" value="NZ_CP082780.1"/>
</dbReference>
<keyword evidence="2 7" id="KW-0436">Ligase</keyword>
<dbReference type="AlphaFoldDB" id="A0A6B3VV94"/>
<dbReference type="PROSITE" id="PS00455">
    <property type="entry name" value="AMP_BINDING"/>
    <property type="match status" value="1"/>
</dbReference>
<reference evidence="6 9" key="2">
    <citation type="submission" date="2020-07" db="EMBL/GenBank/DDBJ databases">
        <authorList>
            <person name="Feng H."/>
        </authorList>
    </citation>
    <scope>NUCLEOTIDE SEQUENCE [LARGE SCALE GENOMIC DNA]</scope>
    <source>
        <strain evidence="6">S-12</strain>
        <strain evidence="9">s-12</strain>
    </source>
</reference>
<dbReference type="SUPFAM" id="SSF56801">
    <property type="entry name" value="Acetyl-CoA synthetase-like"/>
    <property type="match status" value="1"/>
</dbReference>
<dbReference type="InterPro" id="IPR020845">
    <property type="entry name" value="AMP-binding_CS"/>
</dbReference>
<name>A0A6B3VV94_9BACI</name>
<dbReference type="Gene3D" id="3.40.50.12780">
    <property type="entry name" value="N-terminal domain of ligase-like"/>
    <property type="match status" value="1"/>
</dbReference>
<keyword evidence="3" id="KW-0067">ATP-binding</keyword>
<accession>A0A6B3VV94</accession>
<dbReference type="Proteomes" id="UP000472971">
    <property type="component" value="Unassembled WGS sequence"/>
</dbReference>
<feature type="domain" description="AMP-dependent synthetase/ligase" evidence="4">
    <location>
        <begin position="13"/>
        <end position="377"/>
    </location>
</feature>
<evidence type="ECO:0000256" key="3">
    <source>
        <dbReference type="ARBA" id="ARBA00022840"/>
    </source>
</evidence>
<feature type="domain" description="AMP-binding enzyme C-terminal" evidence="5">
    <location>
        <begin position="428"/>
        <end position="503"/>
    </location>
</feature>
<dbReference type="InterPro" id="IPR025110">
    <property type="entry name" value="AMP-bd_C"/>
</dbReference>
<dbReference type="PANTHER" id="PTHR43201">
    <property type="entry name" value="ACYL-COA SYNTHETASE"/>
    <property type="match status" value="1"/>
</dbReference>
<comment type="similarity">
    <text evidence="1">Belongs to the ATP-dependent AMP-binding enzyme family.</text>
</comment>
<sequence length="522" mass="58536">MTNELTVFQVLDRSYHLFPNKEAVYDGKKRITYSELKEQVDQLATALKQHGIQKGDKIIVCVPGWMEFVVIYFSLAKLGAIMIPANTRYRSEELEYIVKNSKAKAAFVIEEFNHLHLLQPFISDENESLQQIFTVRFHKTGFNSFGQLLAIGKQQSAVEEIITPQDDVFAILYTSGTTGKPKGAMLTHRNFVSVAIMVAEWLRCNSEDVFLVPVPVFHIFGMVPSILSAVVAGSKLVLMESYKPENALHLIETERVTVHHGVPTMFILELNHQALKETNLSTLRTGIIAAAPCPEEVIKAIRKDMGCEVIVAYGATETSSAVTFTSFDDPDDLRAQTVGTVAPEVEIKIINEQGNTLGANEVGEIVCKGPGIMKGYYEMQEQTLEALDQEGWYRTGDLGTIDENGYIRIIGRKKEMIIRGGYNIYPREIEELLYKHPSVLEAAIVGLPDTVLGEVSCAALKLKQRCQENEESIKLYLQNRVANYKIPDHIVFLNEFPITSSGKIKKIELQTQLKNYLKTALR</sequence>
<evidence type="ECO:0000313" key="7">
    <source>
        <dbReference type="EMBL" id="NEY81178.1"/>
    </source>
</evidence>
<evidence type="ECO:0000259" key="5">
    <source>
        <dbReference type="Pfam" id="PF13193"/>
    </source>
</evidence>
<evidence type="ECO:0000313" key="9">
    <source>
        <dbReference type="Proteomes" id="UP000570010"/>
    </source>
</evidence>
<dbReference type="FunFam" id="3.30.300.30:FF:000008">
    <property type="entry name" value="2,3-dihydroxybenzoate-AMP ligase"/>
    <property type="match status" value="1"/>
</dbReference>
<dbReference type="Proteomes" id="UP000570010">
    <property type="component" value="Unassembled WGS sequence"/>
</dbReference>
<dbReference type="Pfam" id="PF13193">
    <property type="entry name" value="AMP-binding_C"/>
    <property type="match status" value="1"/>
</dbReference>
<evidence type="ECO:0000256" key="1">
    <source>
        <dbReference type="ARBA" id="ARBA00006432"/>
    </source>
</evidence>
<dbReference type="EMBL" id="JAAIWN010000011">
    <property type="protein sequence ID" value="NEY81178.1"/>
    <property type="molecule type" value="Genomic_DNA"/>
</dbReference>
<keyword evidence="3" id="KW-0547">Nucleotide-binding</keyword>
<evidence type="ECO:0000313" key="8">
    <source>
        <dbReference type="Proteomes" id="UP000472971"/>
    </source>
</evidence>
<dbReference type="GO" id="GO:0031956">
    <property type="term" value="F:medium-chain fatty acid-CoA ligase activity"/>
    <property type="evidence" value="ECO:0007669"/>
    <property type="project" value="TreeGrafter"/>
</dbReference>
<organism evidence="7 8">
    <name type="scientific">Bacillus aquiflavi</name>
    <dbReference type="NCBI Taxonomy" id="2672567"/>
    <lineage>
        <taxon>Bacteria</taxon>
        <taxon>Bacillati</taxon>
        <taxon>Bacillota</taxon>
        <taxon>Bacilli</taxon>
        <taxon>Bacillales</taxon>
        <taxon>Bacillaceae</taxon>
        <taxon>Bacillus</taxon>
    </lineage>
</organism>
<dbReference type="NCBIfam" id="NF004837">
    <property type="entry name" value="PRK06187.1"/>
    <property type="match status" value="1"/>
</dbReference>
<comment type="caution">
    <text evidence="7">The sequence shown here is derived from an EMBL/GenBank/DDBJ whole genome shotgun (WGS) entry which is preliminary data.</text>
</comment>
<dbReference type="InterPro" id="IPR042099">
    <property type="entry name" value="ANL_N_sf"/>
</dbReference>
<reference evidence="7 8" key="1">
    <citation type="submission" date="2020-02" db="EMBL/GenBank/DDBJ databases">
        <title>Bacillus aquiflavi sp. nov., isolated from yellow water of strong flavor Chinese baijiu in Yibin region of China.</title>
        <authorList>
            <person name="Xie J."/>
        </authorList>
    </citation>
    <scope>NUCLEOTIDE SEQUENCE [LARGE SCALE GENOMIC DNA]</scope>
    <source>
        <strain evidence="7 8">3H-10</strain>
    </source>
</reference>
<evidence type="ECO:0000259" key="4">
    <source>
        <dbReference type="Pfam" id="PF00501"/>
    </source>
</evidence>
<keyword evidence="8" id="KW-1185">Reference proteome</keyword>
<evidence type="ECO:0000313" key="6">
    <source>
        <dbReference type="EMBL" id="MBA4536811.1"/>
    </source>
</evidence>
<gene>
    <name evidence="7" type="ORF">G4D64_06500</name>
    <name evidence="6" type="ORF">H1Z61_06535</name>
</gene>
<proteinExistence type="inferred from homology"/>
<dbReference type="Gene3D" id="3.30.300.30">
    <property type="match status" value="1"/>
</dbReference>